<gene>
    <name evidence="4" type="ORF">ZBT109_1832</name>
</gene>
<dbReference type="PRINTS" id="PR00081">
    <property type="entry name" value="GDHRDH"/>
</dbReference>
<organism evidence="4 5">
    <name type="scientific">Zymobacter palmae</name>
    <dbReference type="NCBI Taxonomy" id="33074"/>
    <lineage>
        <taxon>Bacteria</taxon>
        <taxon>Pseudomonadati</taxon>
        <taxon>Pseudomonadota</taxon>
        <taxon>Gammaproteobacteria</taxon>
        <taxon>Oceanospirillales</taxon>
        <taxon>Halomonadaceae</taxon>
        <taxon>Zymobacter group</taxon>
        <taxon>Zymobacter</taxon>
    </lineage>
</organism>
<dbReference type="GO" id="GO:0016491">
    <property type="term" value="F:oxidoreductase activity"/>
    <property type="evidence" value="ECO:0007669"/>
    <property type="project" value="UniProtKB-KW"/>
</dbReference>
<dbReference type="KEGG" id="zpl:ZBT109_1832"/>
<evidence type="ECO:0000256" key="2">
    <source>
        <dbReference type="ARBA" id="ARBA00023002"/>
    </source>
</evidence>
<accession>A0A348HG26</accession>
<protein>
    <submittedName>
        <fullName evidence="4">Short-chain dehydrogenase/reductase SDR</fullName>
    </submittedName>
</protein>
<dbReference type="EMBL" id="AP018933">
    <property type="protein sequence ID" value="BBG30578.1"/>
    <property type="molecule type" value="Genomic_DNA"/>
</dbReference>
<dbReference type="Proteomes" id="UP000267342">
    <property type="component" value="Chromosome"/>
</dbReference>
<dbReference type="CDD" id="cd05233">
    <property type="entry name" value="SDR_c"/>
    <property type="match status" value="1"/>
</dbReference>
<dbReference type="Gene3D" id="3.40.50.720">
    <property type="entry name" value="NAD(P)-binding Rossmann-like Domain"/>
    <property type="match status" value="1"/>
</dbReference>
<dbReference type="RefSeq" id="WP_051523751.1">
    <property type="nucleotide sequence ID" value="NZ_AP018933.1"/>
</dbReference>
<evidence type="ECO:0000313" key="4">
    <source>
        <dbReference type="EMBL" id="BBG30578.1"/>
    </source>
</evidence>
<dbReference type="AlphaFoldDB" id="A0A348HG26"/>
<feature type="domain" description="Ketoreductase" evidence="3">
    <location>
        <begin position="16"/>
        <end position="196"/>
    </location>
</feature>
<evidence type="ECO:0000256" key="1">
    <source>
        <dbReference type="ARBA" id="ARBA00006484"/>
    </source>
</evidence>
<dbReference type="PROSITE" id="PS00061">
    <property type="entry name" value="ADH_SHORT"/>
    <property type="match status" value="1"/>
</dbReference>
<dbReference type="FunFam" id="3.40.50.720:FF:000084">
    <property type="entry name" value="Short-chain dehydrogenase reductase"/>
    <property type="match status" value="1"/>
</dbReference>
<dbReference type="InterPro" id="IPR002347">
    <property type="entry name" value="SDR_fam"/>
</dbReference>
<dbReference type="SUPFAM" id="SSF51735">
    <property type="entry name" value="NAD(P)-binding Rossmann-fold domains"/>
    <property type="match status" value="1"/>
</dbReference>
<evidence type="ECO:0000313" key="5">
    <source>
        <dbReference type="Proteomes" id="UP000267342"/>
    </source>
</evidence>
<dbReference type="OrthoDB" id="20590at2"/>
<dbReference type="SMART" id="SM00822">
    <property type="entry name" value="PKS_KR"/>
    <property type="match status" value="1"/>
</dbReference>
<dbReference type="NCBIfam" id="NF005559">
    <property type="entry name" value="PRK07231.1"/>
    <property type="match status" value="1"/>
</dbReference>
<sequence length="261" mass="27576">MAVVLDNEPAAPRDTPVLLVTGGGRGIGAATARLAAQRGYRVVFSYRQDEVSAQRVLEDIQRDGGDAIAVRADMADEQQIIALFDAAMLQYGRLDVLINNAGIVDTAMPLREMSAQRIQRMMTINVVGVMLCCREAVKRMSTRSGGHGGAIVNVGSAAAHRGSPNEYVDYAASKGAIDSLTEGLSKELAADGIRVNTVRPGVIDTLIHVEGGRPDKARQAEGRIPMGRAGQPEEIAHALLWLASSEASFTTGAILDVDGGV</sequence>
<dbReference type="InterPro" id="IPR020904">
    <property type="entry name" value="Sc_DH/Rdtase_CS"/>
</dbReference>
<dbReference type="STRING" id="1123510.GCA_000620025_01665"/>
<dbReference type="PANTHER" id="PTHR43639:SF1">
    <property type="entry name" value="SHORT-CHAIN DEHYDROGENASE_REDUCTASE FAMILY PROTEIN"/>
    <property type="match status" value="1"/>
</dbReference>
<dbReference type="InterPro" id="IPR057326">
    <property type="entry name" value="KR_dom"/>
</dbReference>
<name>A0A348HG26_9GAMM</name>
<comment type="similarity">
    <text evidence="1">Belongs to the short-chain dehydrogenases/reductases (SDR) family.</text>
</comment>
<proteinExistence type="inferred from homology"/>
<dbReference type="PANTHER" id="PTHR43639">
    <property type="entry name" value="OXIDOREDUCTASE, SHORT-CHAIN DEHYDROGENASE/REDUCTASE FAMILY (AFU_ORTHOLOGUE AFUA_5G02870)"/>
    <property type="match status" value="1"/>
</dbReference>
<evidence type="ECO:0000259" key="3">
    <source>
        <dbReference type="SMART" id="SM00822"/>
    </source>
</evidence>
<reference evidence="4 5" key="1">
    <citation type="submission" date="2018-09" db="EMBL/GenBank/DDBJ databases">
        <title>Zymobacter palmae IAM14233 (=T109) whole genome analysis.</title>
        <authorList>
            <person name="Yanase H."/>
        </authorList>
    </citation>
    <scope>NUCLEOTIDE SEQUENCE [LARGE SCALE GENOMIC DNA]</scope>
    <source>
        <strain evidence="4 5">IAM14233</strain>
    </source>
</reference>
<dbReference type="PRINTS" id="PR00080">
    <property type="entry name" value="SDRFAMILY"/>
</dbReference>
<keyword evidence="2" id="KW-0560">Oxidoreductase</keyword>
<keyword evidence="5" id="KW-1185">Reference proteome</keyword>
<dbReference type="InterPro" id="IPR036291">
    <property type="entry name" value="NAD(P)-bd_dom_sf"/>
</dbReference>
<dbReference type="Pfam" id="PF13561">
    <property type="entry name" value="adh_short_C2"/>
    <property type="match status" value="1"/>
</dbReference>